<dbReference type="AlphaFoldDB" id="A0A0D2M3L2"/>
<dbReference type="EMBL" id="KN817598">
    <property type="protein sequence ID" value="KJA17763.1"/>
    <property type="molecule type" value="Genomic_DNA"/>
</dbReference>
<dbReference type="GO" id="GO:0016020">
    <property type="term" value="C:membrane"/>
    <property type="evidence" value="ECO:0007669"/>
    <property type="project" value="InterPro"/>
</dbReference>
<dbReference type="Pfam" id="PF08015">
    <property type="entry name" value="Pheromone"/>
    <property type="match status" value="1"/>
</dbReference>
<organism evidence="1 2">
    <name type="scientific">Hypholoma sublateritium (strain FD-334 SS-4)</name>
    <dbReference type="NCBI Taxonomy" id="945553"/>
    <lineage>
        <taxon>Eukaryota</taxon>
        <taxon>Fungi</taxon>
        <taxon>Dikarya</taxon>
        <taxon>Basidiomycota</taxon>
        <taxon>Agaricomycotina</taxon>
        <taxon>Agaricomycetes</taxon>
        <taxon>Agaricomycetidae</taxon>
        <taxon>Agaricales</taxon>
        <taxon>Agaricineae</taxon>
        <taxon>Strophariaceae</taxon>
        <taxon>Hypholoma</taxon>
    </lineage>
</organism>
<accession>A0A0D2M3L2</accession>
<sequence>MDAFTTIPTVIVEAPADQEKSGSSGNVYCVVTHTTSIPADQEKSGSSGNTYCVVA</sequence>
<gene>
    <name evidence="1" type="ORF">HYPSUDRAFT_45922</name>
</gene>
<dbReference type="Proteomes" id="UP000054270">
    <property type="component" value="Unassembled WGS sequence"/>
</dbReference>
<evidence type="ECO:0008006" key="3">
    <source>
        <dbReference type="Google" id="ProtNLM"/>
    </source>
</evidence>
<dbReference type="GO" id="GO:0000772">
    <property type="term" value="F:mating pheromone activity"/>
    <property type="evidence" value="ECO:0007669"/>
    <property type="project" value="InterPro"/>
</dbReference>
<reference evidence="2" key="1">
    <citation type="submission" date="2014-04" db="EMBL/GenBank/DDBJ databases">
        <title>Evolutionary Origins and Diversification of the Mycorrhizal Mutualists.</title>
        <authorList>
            <consortium name="DOE Joint Genome Institute"/>
            <consortium name="Mycorrhizal Genomics Consortium"/>
            <person name="Kohler A."/>
            <person name="Kuo A."/>
            <person name="Nagy L.G."/>
            <person name="Floudas D."/>
            <person name="Copeland A."/>
            <person name="Barry K.W."/>
            <person name="Cichocki N."/>
            <person name="Veneault-Fourrey C."/>
            <person name="LaButti K."/>
            <person name="Lindquist E.A."/>
            <person name="Lipzen A."/>
            <person name="Lundell T."/>
            <person name="Morin E."/>
            <person name="Murat C."/>
            <person name="Riley R."/>
            <person name="Ohm R."/>
            <person name="Sun H."/>
            <person name="Tunlid A."/>
            <person name="Henrissat B."/>
            <person name="Grigoriev I.V."/>
            <person name="Hibbett D.S."/>
            <person name="Martin F."/>
        </authorList>
    </citation>
    <scope>NUCLEOTIDE SEQUENCE [LARGE SCALE GENOMIC DNA]</scope>
    <source>
        <strain evidence="2">FD-334 SS-4</strain>
    </source>
</reference>
<dbReference type="InterPro" id="IPR012597">
    <property type="entry name" value="Pheromone"/>
</dbReference>
<protein>
    <recommendedName>
        <fullName evidence="3">Pheromone</fullName>
    </recommendedName>
</protein>
<proteinExistence type="predicted"/>
<evidence type="ECO:0000313" key="1">
    <source>
        <dbReference type="EMBL" id="KJA17763.1"/>
    </source>
</evidence>
<name>A0A0D2M3L2_HYPSF</name>
<keyword evidence="2" id="KW-1185">Reference proteome</keyword>
<evidence type="ECO:0000313" key="2">
    <source>
        <dbReference type="Proteomes" id="UP000054270"/>
    </source>
</evidence>